<organism evidence="11 12">
    <name type="scientific">Pantherophis guttatus</name>
    <name type="common">Corn snake</name>
    <name type="synonym">Elaphe guttata</name>
    <dbReference type="NCBI Taxonomy" id="94885"/>
    <lineage>
        <taxon>Eukaryota</taxon>
        <taxon>Metazoa</taxon>
        <taxon>Chordata</taxon>
        <taxon>Craniata</taxon>
        <taxon>Vertebrata</taxon>
        <taxon>Euteleostomi</taxon>
        <taxon>Lepidosauria</taxon>
        <taxon>Squamata</taxon>
        <taxon>Bifurcata</taxon>
        <taxon>Unidentata</taxon>
        <taxon>Episquamata</taxon>
        <taxon>Toxicofera</taxon>
        <taxon>Serpentes</taxon>
        <taxon>Colubroidea</taxon>
        <taxon>Colubridae</taxon>
        <taxon>Colubrinae</taxon>
        <taxon>Pantherophis</taxon>
    </lineage>
</organism>
<feature type="transmembrane region" description="Helical" evidence="9">
    <location>
        <begin position="199"/>
        <end position="220"/>
    </location>
</feature>
<evidence type="ECO:0000256" key="8">
    <source>
        <dbReference type="ARBA" id="ARBA00023319"/>
    </source>
</evidence>
<dbReference type="CDD" id="cd00099">
    <property type="entry name" value="IgV"/>
    <property type="match status" value="1"/>
</dbReference>
<comment type="subcellular location">
    <subcellularLocation>
        <location evidence="1">Membrane</location>
        <topology evidence="1">Single-pass type I membrane protein</topology>
    </subcellularLocation>
</comment>
<evidence type="ECO:0000256" key="6">
    <source>
        <dbReference type="ARBA" id="ARBA00023157"/>
    </source>
</evidence>
<reference evidence="12" key="1">
    <citation type="submission" date="2025-08" db="UniProtKB">
        <authorList>
            <consortium name="RefSeq"/>
        </authorList>
    </citation>
    <scope>IDENTIFICATION</scope>
    <source>
        <tissue evidence="12">Blood</tissue>
    </source>
</reference>
<evidence type="ECO:0000256" key="9">
    <source>
        <dbReference type="SAM" id="Phobius"/>
    </source>
</evidence>
<dbReference type="KEGG" id="pgut:117662383"/>
<dbReference type="InterPro" id="IPR003599">
    <property type="entry name" value="Ig_sub"/>
</dbReference>
<accession>A0A6P9BHI5</accession>
<dbReference type="RefSeq" id="XP_034267686.1">
    <property type="nucleotide sequence ID" value="XM_034411795.2"/>
</dbReference>
<dbReference type="PANTHER" id="PTHR13869">
    <property type="entry name" value="MYELIN P0 RELATED"/>
    <property type="match status" value="1"/>
</dbReference>
<dbReference type="InterPro" id="IPR013106">
    <property type="entry name" value="Ig_V-set"/>
</dbReference>
<dbReference type="Proteomes" id="UP001652622">
    <property type="component" value="Unplaced"/>
</dbReference>
<dbReference type="AlphaFoldDB" id="A0A6P9BHI5"/>
<dbReference type="InterPro" id="IPR013783">
    <property type="entry name" value="Ig-like_fold"/>
</dbReference>
<evidence type="ECO:0000313" key="12">
    <source>
        <dbReference type="RefSeq" id="XP_034267686.1"/>
    </source>
</evidence>
<name>A0A6P9BHI5_PANGU</name>
<dbReference type="Pfam" id="PF07686">
    <property type="entry name" value="V-set"/>
    <property type="match status" value="1"/>
</dbReference>
<dbReference type="GO" id="GO:0005886">
    <property type="term" value="C:plasma membrane"/>
    <property type="evidence" value="ECO:0007669"/>
    <property type="project" value="TreeGrafter"/>
</dbReference>
<evidence type="ECO:0000259" key="10">
    <source>
        <dbReference type="PROSITE" id="PS50835"/>
    </source>
</evidence>
<evidence type="ECO:0000256" key="4">
    <source>
        <dbReference type="ARBA" id="ARBA00022989"/>
    </source>
</evidence>
<dbReference type="InParanoid" id="A0A6P9BHI5"/>
<keyword evidence="4 9" id="KW-1133">Transmembrane helix</keyword>
<dbReference type="PANTHER" id="PTHR13869:SF38">
    <property type="entry name" value="NATURAL CYTOTOXICITY TRIGGERING RECEPTOR 3"/>
    <property type="match status" value="1"/>
</dbReference>
<evidence type="ECO:0000256" key="5">
    <source>
        <dbReference type="ARBA" id="ARBA00023136"/>
    </source>
</evidence>
<evidence type="ECO:0000256" key="2">
    <source>
        <dbReference type="ARBA" id="ARBA00022692"/>
    </source>
</evidence>
<dbReference type="InterPro" id="IPR000920">
    <property type="entry name" value="Myelin_P0-rel"/>
</dbReference>
<dbReference type="InterPro" id="IPR007110">
    <property type="entry name" value="Ig-like_dom"/>
</dbReference>
<keyword evidence="2 9" id="KW-0812">Transmembrane</keyword>
<feature type="transmembrane region" description="Helical" evidence="9">
    <location>
        <begin position="23"/>
        <end position="43"/>
    </location>
</feature>
<keyword evidence="6" id="KW-1015">Disulfide bond</keyword>
<feature type="domain" description="Ig-like" evidence="10">
    <location>
        <begin position="76"/>
        <end position="178"/>
    </location>
</feature>
<keyword evidence="5 9" id="KW-0472">Membrane</keyword>
<dbReference type="OMA" id="FCQVILS"/>
<keyword evidence="3" id="KW-0732">Signal</keyword>
<dbReference type="InterPro" id="IPR036179">
    <property type="entry name" value="Ig-like_dom_sf"/>
</dbReference>
<evidence type="ECO:0000256" key="1">
    <source>
        <dbReference type="ARBA" id="ARBA00004479"/>
    </source>
</evidence>
<dbReference type="Gene3D" id="2.60.40.10">
    <property type="entry name" value="Immunoglobulins"/>
    <property type="match status" value="1"/>
</dbReference>
<dbReference type="SUPFAM" id="SSF48726">
    <property type="entry name" value="Immunoglobulin"/>
    <property type="match status" value="1"/>
</dbReference>
<dbReference type="SMART" id="SM00406">
    <property type="entry name" value="IGv"/>
    <property type="match status" value="1"/>
</dbReference>
<dbReference type="PROSITE" id="PS50835">
    <property type="entry name" value="IG_LIKE"/>
    <property type="match status" value="1"/>
</dbReference>
<gene>
    <name evidence="12" type="primary">LOC117662383</name>
</gene>
<evidence type="ECO:0000256" key="7">
    <source>
        <dbReference type="ARBA" id="ARBA00023180"/>
    </source>
</evidence>
<dbReference type="SMART" id="SM00409">
    <property type="entry name" value="IG"/>
    <property type="match status" value="1"/>
</dbReference>
<protein>
    <submittedName>
        <fullName evidence="12">Uncharacterized protein LOC117662383</fullName>
    </submittedName>
</protein>
<keyword evidence="8" id="KW-0393">Immunoglobulin domain</keyword>
<proteinExistence type="predicted"/>
<keyword evidence="7" id="KW-0325">Glycoprotein</keyword>
<keyword evidence="11" id="KW-1185">Reference proteome</keyword>
<sequence length="238" mass="25974">MLDTKGKKRMGTYSAMRQDIPKCYLWAMPFLLISLILVLYAGVSNATQENAATSSNSSNHPTEFWMKTMTAEPWQPFLSQTPEKEKAKEGETVVFGCQYHSSHGSSLNNLTVKWYKRDGKGQKDVMENNVTALENNTRIFMAGNLSEGDASLTILKVSASDHGTYYCQVILSTGDVVTGDGTKLRIQRALGWLGIEESIGTIIGVVAAGIGGLIVLIVVLTPRLRKCLPCAKVTAHEA</sequence>
<evidence type="ECO:0000256" key="3">
    <source>
        <dbReference type="ARBA" id="ARBA00022729"/>
    </source>
</evidence>
<dbReference type="GeneID" id="117662383"/>
<evidence type="ECO:0000313" key="11">
    <source>
        <dbReference type="Proteomes" id="UP001652622"/>
    </source>
</evidence>